<keyword evidence="1 3" id="KW-0547">Nucleotide-binding</keyword>
<dbReference type="InterPro" id="IPR018490">
    <property type="entry name" value="cNMP-bd_dom_sf"/>
</dbReference>
<dbReference type="PANTHER" id="PTHR24346">
    <property type="entry name" value="MAP/MICROTUBULE AFFINITY-REGULATING KINASE"/>
    <property type="match status" value="1"/>
</dbReference>
<feature type="compositionally biased region" description="Basic and acidic residues" evidence="4">
    <location>
        <begin position="541"/>
        <end position="550"/>
    </location>
</feature>
<dbReference type="SUPFAM" id="SSF51206">
    <property type="entry name" value="cAMP-binding domain-like"/>
    <property type="match status" value="1"/>
</dbReference>
<comment type="caution">
    <text evidence="7">The sequence shown here is derived from an EMBL/GenBank/DDBJ whole genome shotgun (WGS) entry which is preliminary data.</text>
</comment>
<gene>
    <name evidence="7" type="ORF">R1flu_012158</name>
</gene>
<sequence>MQPETVQKEELEEPINAVASSEGSVVTKLISGETLKDQQLPAGGQGPSRRCSIRRITKMELELIHTEGAFSVLKAVGQCLVEEEEDEISEESSKSLIEGFETKLERMAASQETMKDQNVVAGLLSKMEPECTDTDKPVPVLQTESDENIIADHAETESAQSCKSLINFFETKLEGATVSEKKAKDYDVVVDYVTNIEPGNIDVKKSSLGLKTESEGQGDDGLTRTRILQETTEPGQRSDLLTEGTETKSETSIVIKVDNKEKSKMLQVLNEPEQRDKCLMEDLETKSEFTEEVLQNHNTAIASAQMEQKLNHTEDPVISVLKSQSEGRFDIDVCNKFPEEKTGLEKGSKEYETKLESIEVSDNQILNDQVSLGFIARGELEPKHTQVPTSTVETVSGGGEVDEGKSKGLGETEESGPKCTSLTQLECTAIMKEIIENLDALIKTEPEFVNVEVPVSELKTVTEGQVNEKEGKIPEEPENFGTTVIKASEIKLENVAVSKEGGKDQDAAAKLPEFPHTEEEAASCLKTVSEGQVEEDEAEIQDPKMREPRQRSKSLSTGALEIKAKIPAGRDISPSIERVRKRSHVPLTVLERMQKDPIVAQHFAQLENPTEECISGPSENSKRLLHTTNRLRRTTDSVGLKYVNQYIVIKILGRGTYGKVKLCLNTMDCKLYAVKIVHRKWMAGRFIGGTTEDVGHGAMREIAIMKKLNHPNIVALHEVIDDPTKRKLYLVLEYVEGGPIMGNEKWHPFPEDKARLYFRDMCKGIDYLHFNKVVHRDLKPGNLLQTLNGTVKISDFGVSHMFEQESDSMHDRAGTPAFLAPEVCSGGECHGRPADLWSLGVPLIPFQISPPPPCQGHYNGLVVSREPQLVFSSKIKISRGLKDLLTLIFMKDPSVRISLAGVMQHEWVTRDGLEPLIPYKVQVARGSTTMSVTEAEVKAAVGVNKTGLAALCSVNPEEKVFEEGEYIIRQGEEGNEMYFINSGQCEVLVESRSLAQPSRGRMEYAVAERGPGQYIGEMELQKDDPGRKPPRRNASIRAKTRVVALVLSRDKVMEVLSKNSEAAQSMAETIAERDRELQMKLRALDLRMPSMKLQKEEEPAAPASQPQETCSSCR</sequence>
<dbReference type="Pfam" id="PF00069">
    <property type="entry name" value="Pkinase"/>
    <property type="match status" value="1"/>
</dbReference>
<dbReference type="SUPFAM" id="SSF56112">
    <property type="entry name" value="Protein kinase-like (PK-like)"/>
    <property type="match status" value="1"/>
</dbReference>
<keyword evidence="2 3" id="KW-0067">ATP-binding</keyword>
<dbReference type="Proteomes" id="UP001605036">
    <property type="component" value="Unassembled WGS sequence"/>
</dbReference>
<reference evidence="7 8" key="1">
    <citation type="submission" date="2024-09" db="EMBL/GenBank/DDBJ databases">
        <title>Chromosome-scale assembly of Riccia fluitans.</title>
        <authorList>
            <person name="Paukszto L."/>
            <person name="Sawicki J."/>
            <person name="Karawczyk K."/>
            <person name="Piernik-Szablinska J."/>
            <person name="Szczecinska M."/>
            <person name="Mazdziarz M."/>
        </authorList>
    </citation>
    <scope>NUCLEOTIDE SEQUENCE [LARGE SCALE GENOMIC DNA]</scope>
    <source>
        <strain evidence="7">Rf_01</strain>
        <tissue evidence="7">Aerial parts of the thallus</tissue>
    </source>
</reference>
<accession>A0ABD1Z9U9</accession>
<evidence type="ECO:0000256" key="4">
    <source>
        <dbReference type="SAM" id="MobiDB-lite"/>
    </source>
</evidence>
<evidence type="ECO:0000256" key="3">
    <source>
        <dbReference type="PROSITE-ProRule" id="PRU10141"/>
    </source>
</evidence>
<dbReference type="InterPro" id="IPR000595">
    <property type="entry name" value="cNMP-bd_dom"/>
</dbReference>
<evidence type="ECO:0000256" key="1">
    <source>
        <dbReference type="ARBA" id="ARBA00022741"/>
    </source>
</evidence>
<dbReference type="PROSITE" id="PS00107">
    <property type="entry name" value="PROTEIN_KINASE_ATP"/>
    <property type="match status" value="1"/>
</dbReference>
<feature type="region of interest" description="Disordered" evidence="4">
    <location>
        <begin position="1"/>
        <end position="23"/>
    </location>
</feature>
<dbReference type="GO" id="GO:0005524">
    <property type="term" value="F:ATP binding"/>
    <property type="evidence" value="ECO:0007669"/>
    <property type="project" value="UniProtKB-UniRule"/>
</dbReference>
<dbReference type="PROSITE" id="PS50042">
    <property type="entry name" value="CNMP_BINDING_3"/>
    <property type="match status" value="1"/>
</dbReference>
<dbReference type="PROSITE" id="PS00888">
    <property type="entry name" value="CNMP_BINDING_1"/>
    <property type="match status" value="1"/>
</dbReference>
<dbReference type="Gene3D" id="3.30.200.20">
    <property type="entry name" value="Phosphorylase Kinase, domain 1"/>
    <property type="match status" value="1"/>
</dbReference>
<evidence type="ECO:0000259" key="5">
    <source>
        <dbReference type="PROSITE" id="PS50011"/>
    </source>
</evidence>
<dbReference type="PANTHER" id="PTHR24346:SF77">
    <property type="entry name" value="SERINE THREONINE PROTEIN KINASE"/>
    <property type="match status" value="1"/>
</dbReference>
<dbReference type="SMART" id="SM00100">
    <property type="entry name" value="cNMP"/>
    <property type="match status" value="1"/>
</dbReference>
<dbReference type="InterPro" id="IPR014710">
    <property type="entry name" value="RmlC-like_jellyroll"/>
</dbReference>
<evidence type="ECO:0000259" key="6">
    <source>
        <dbReference type="PROSITE" id="PS50042"/>
    </source>
</evidence>
<feature type="region of interest" description="Disordered" evidence="4">
    <location>
        <begin position="512"/>
        <end position="556"/>
    </location>
</feature>
<feature type="domain" description="Protein kinase" evidence="5">
    <location>
        <begin position="646"/>
        <end position="908"/>
    </location>
</feature>
<evidence type="ECO:0008006" key="9">
    <source>
        <dbReference type="Google" id="ProtNLM"/>
    </source>
</evidence>
<evidence type="ECO:0000313" key="7">
    <source>
        <dbReference type="EMBL" id="KAL2644571.1"/>
    </source>
</evidence>
<evidence type="ECO:0000256" key="2">
    <source>
        <dbReference type="ARBA" id="ARBA00022840"/>
    </source>
</evidence>
<dbReference type="Pfam" id="PF00027">
    <property type="entry name" value="cNMP_binding"/>
    <property type="match status" value="1"/>
</dbReference>
<proteinExistence type="predicted"/>
<name>A0ABD1Z9U9_9MARC</name>
<dbReference type="PROSITE" id="PS50011">
    <property type="entry name" value="PROTEIN_KINASE_DOM"/>
    <property type="match status" value="1"/>
</dbReference>
<dbReference type="AlphaFoldDB" id="A0ABD1Z9U9"/>
<protein>
    <recommendedName>
        <fullName evidence="9">cGMP-dependent protein kinase</fullName>
    </recommendedName>
</protein>
<dbReference type="Gene3D" id="1.10.510.10">
    <property type="entry name" value="Transferase(Phosphotransferase) domain 1"/>
    <property type="match status" value="1"/>
</dbReference>
<feature type="domain" description="Cyclic nucleotide-binding" evidence="6">
    <location>
        <begin position="957"/>
        <end position="1073"/>
    </location>
</feature>
<dbReference type="InterPro" id="IPR011009">
    <property type="entry name" value="Kinase-like_dom_sf"/>
</dbReference>
<feature type="compositionally biased region" description="Polar residues" evidence="4">
    <location>
        <begin position="1104"/>
        <end position="1114"/>
    </location>
</feature>
<feature type="region of interest" description="Disordered" evidence="4">
    <location>
        <begin position="1090"/>
        <end position="1114"/>
    </location>
</feature>
<dbReference type="InterPro" id="IPR018488">
    <property type="entry name" value="cNMP-bd_CS"/>
</dbReference>
<feature type="region of interest" description="Disordered" evidence="4">
    <location>
        <begin position="381"/>
        <end position="417"/>
    </location>
</feature>
<dbReference type="InterPro" id="IPR017441">
    <property type="entry name" value="Protein_kinase_ATP_BS"/>
</dbReference>
<feature type="binding site" evidence="3">
    <location>
        <position position="675"/>
    </location>
    <ligand>
        <name>ATP</name>
        <dbReference type="ChEBI" id="CHEBI:30616"/>
    </ligand>
</feature>
<organism evidence="7 8">
    <name type="scientific">Riccia fluitans</name>
    <dbReference type="NCBI Taxonomy" id="41844"/>
    <lineage>
        <taxon>Eukaryota</taxon>
        <taxon>Viridiplantae</taxon>
        <taxon>Streptophyta</taxon>
        <taxon>Embryophyta</taxon>
        <taxon>Marchantiophyta</taxon>
        <taxon>Marchantiopsida</taxon>
        <taxon>Marchantiidae</taxon>
        <taxon>Marchantiales</taxon>
        <taxon>Ricciaceae</taxon>
        <taxon>Riccia</taxon>
    </lineage>
</organism>
<keyword evidence="8" id="KW-1185">Reference proteome</keyword>
<dbReference type="EMBL" id="JBHFFA010000002">
    <property type="protein sequence ID" value="KAL2644571.1"/>
    <property type="molecule type" value="Genomic_DNA"/>
</dbReference>
<dbReference type="InterPro" id="IPR000719">
    <property type="entry name" value="Prot_kinase_dom"/>
</dbReference>
<evidence type="ECO:0000313" key="8">
    <source>
        <dbReference type="Proteomes" id="UP001605036"/>
    </source>
</evidence>
<dbReference type="CDD" id="cd00038">
    <property type="entry name" value="CAP_ED"/>
    <property type="match status" value="1"/>
</dbReference>
<dbReference type="CDD" id="cd14008">
    <property type="entry name" value="STKc_LKB1_CaMKK"/>
    <property type="match status" value="1"/>
</dbReference>
<dbReference type="SMART" id="SM00220">
    <property type="entry name" value="S_TKc"/>
    <property type="match status" value="1"/>
</dbReference>
<dbReference type="Gene3D" id="2.60.120.10">
    <property type="entry name" value="Jelly Rolls"/>
    <property type="match status" value="1"/>
</dbReference>